<feature type="chain" id="PRO_5030675649" evidence="2">
    <location>
        <begin position="29"/>
        <end position="788"/>
    </location>
</feature>
<dbReference type="EMBL" id="DSGB01000004">
    <property type="protein sequence ID" value="HER95598.1"/>
    <property type="molecule type" value="Genomic_DNA"/>
</dbReference>
<proteinExistence type="predicted"/>
<evidence type="ECO:0000256" key="1">
    <source>
        <dbReference type="PROSITE-ProRule" id="PRU00339"/>
    </source>
</evidence>
<dbReference type="PROSITE" id="PS50005">
    <property type="entry name" value="TPR"/>
    <property type="match status" value="1"/>
</dbReference>
<dbReference type="PROSITE" id="PS51257">
    <property type="entry name" value="PROKAR_LIPOPROTEIN"/>
    <property type="match status" value="1"/>
</dbReference>
<evidence type="ECO:0000313" key="3">
    <source>
        <dbReference type="EMBL" id="HER95598.1"/>
    </source>
</evidence>
<accession>A0A7V2AZN3</accession>
<protein>
    <submittedName>
        <fullName evidence="3">GWxTD domain-containing protein</fullName>
    </submittedName>
</protein>
<gene>
    <name evidence="3" type="ORF">ENO59_03650</name>
</gene>
<dbReference type="NCBIfam" id="TIGR04514">
    <property type="entry name" value="GWxTD_dom"/>
    <property type="match status" value="1"/>
</dbReference>
<dbReference type="InterPro" id="IPR011990">
    <property type="entry name" value="TPR-like_helical_dom_sf"/>
</dbReference>
<keyword evidence="1" id="KW-0802">TPR repeat</keyword>
<keyword evidence="2" id="KW-0732">Signal</keyword>
<organism evidence="3">
    <name type="scientific">Rhodothermus marinus</name>
    <name type="common">Rhodothermus obamensis</name>
    <dbReference type="NCBI Taxonomy" id="29549"/>
    <lineage>
        <taxon>Bacteria</taxon>
        <taxon>Pseudomonadati</taxon>
        <taxon>Rhodothermota</taxon>
        <taxon>Rhodothermia</taxon>
        <taxon>Rhodothermales</taxon>
        <taxon>Rhodothermaceae</taxon>
        <taxon>Rhodothermus</taxon>
    </lineage>
</organism>
<comment type="caution">
    <text evidence="3">The sequence shown here is derived from an EMBL/GenBank/DDBJ whole genome shotgun (WGS) entry which is preliminary data.</text>
</comment>
<dbReference type="AlphaFoldDB" id="A0A7V2AZN3"/>
<dbReference type="InterPro" id="IPR030959">
    <property type="entry name" value="GWxTD_dom"/>
</dbReference>
<evidence type="ECO:0000256" key="2">
    <source>
        <dbReference type="SAM" id="SignalP"/>
    </source>
</evidence>
<feature type="signal peptide" evidence="2">
    <location>
        <begin position="1"/>
        <end position="28"/>
    </location>
</feature>
<reference evidence="3" key="1">
    <citation type="journal article" date="2020" name="mSystems">
        <title>Genome- and Community-Level Interaction Insights into Carbon Utilization and Element Cycling Functions of Hydrothermarchaeota in Hydrothermal Sediment.</title>
        <authorList>
            <person name="Zhou Z."/>
            <person name="Liu Y."/>
            <person name="Xu W."/>
            <person name="Pan J."/>
            <person name="Luo Z.H."/>
            <person name="Li M."/>
        </authorList>
    </citation>
    <scope>NUCLEOTIDE SEQUENCE [LARGE SCALE GENOMIC DNA]</scope>
    <source>
        <strain evidence="3">SpSt-143</strain>
    </source>
</reference>
<dbReference type="InterPro" id="IPR019734">
    <property type="entry name" value="TPR_rpt"/>
</dbReference>
<feature type="repeat" description="TPR" evidence="1">
    <location>
        <begin position="31"/>
        <end position="64"/>
    </location>
</feature>
<dbReference type="SUPFAM" id="SSF48452">
    <property type="entry name" value="TPR-like"/>
    <property type="match status" value="1"/>
</dbReference>
<dbReference type="SMART" id="SM00028">
    <property type="entry name" value="TPR"/>
    <property type="match status" value="3"/>
</dbReference>
<name>A0A7V2AZN3_RHOMR</name>
<dbReference type="Gene3D" id="1.25.40.10">
    <property type="entry name" value="Tetratricopeptide repeat domain"/>
    <property type="match status" value="2"/>
</dbReference>
<sequence length="788" mass="90969">MQRAFSGNWCWRGMLLLGALILSCKVHAQSAAQLVDEGDAWLARGSYREAEKTYREALALDQRYLPAYLGLTRLAMVRENWREASDWAGKALQIDSNSLAARYFLAISERERAQYQTPFQATHRREARRHFEWILERDSLYRDVLYQYALLYRQDSNYARAIALAEAQLRLRPDLDEPAIGLFRIYHSFLNHTNLDEASRWLATHPTDYARFFAAEVLRRKGQLREADAAFAALVHPGFAWPPQAIYLARARIWTALNRPDSVQALIDRAIGSIDRPLGAHFVFEDCKYIFTAQELETYRRLQTPAEYQAFFRAFWERRDPMPGRSINLRLIEHYHRLLVAERDYAYDGPRLWHNDPDKFGELELPVTYALNREFNDKGLIYLRYGAPDERIVTVRGEINTFRAGSVSREREFAMGWVPNESWRYYNPRMDFHFVIDEGATGNNWRLTPVLANAQMIEDREIWGPPYSRIMSTLRTKWEVEAGLRPPQPTALELAELREEMVAQSQTTYRQGLSSDRYQWPRNLVVLPLEALPLAFRGDSGYTRIEIYYALPAAPFREVTGKSGGYTPAELGFAVHDSAWQPLVAQTQRRNIPILPDPTAAINDFVTVTLRPGTYQATLHGRSLEAERLQGSVRFALKVPDLSGPGLQMSDLLPAWRMEPSSGQSRFDRNGWHLWPNPLRRFSVRQAVFLYFEIYGLTPNGQQRTRYTVEYTLRPTKPRKKFLGLFGSDDRPVLRLKSTHEDTRTILAEHAELDVRQVDPGAYLLEVRVTDEHSGASVLRTLALELTS</sequence>